<feature type="region of interest" description="Disordered" evidence="10">
    <location>
        <begin position="143"/>
        <end position="218"/>
    </location>
</feature>
<feature type="compositionally biased region" description="Low complexity" evidence="10">
    <location>
        <begin position="93"/>
        <end position="114"/>
    </location>
</feature>
<dbReference type="RefSeq" id="WP_347920589.1">
    <property type="nucleotide sequence ID" value="NZ_JBDXMX010000003.1"/>
</dbReference>
<comment type="similarity">
    <text evidence="9">Belongs to the TatB family.</text>
</comment>
<comment type="function">
    <text evidence="9">Part of the twin-arginine translocation (Tat) system that transports large folded proteins containing a characteristic twin-arginine motif in their signal peptide across membranes. Together with TatC, TatB is part of a receptor directly interacting with Tat signal peptides. TatB may form an oligomeric binding site that transiently accommodates folded Tat precursor proteins before their translocation.</text>
</comment>
<evidence type="ECO:0000256" key="1">
    <source>
        <dbReference type="ARBA" id="ARBA00004167"/>
    </source>
</evidence>
<feature type="compositionally biased region" description="Low complexity" evidence="10">
    <location>
        <begin position="155"/>
        <end position="206"/>
    </location>
</feature>
<keyword evidence="7 9" id="KW-0811">Translocation</keyword>
<keyword evidence="4 9" id="KW-0812">Transmembrane</keyword>
<evidence type="ECO:0000256" key="7">
    <source>
        <dbReference type="ARBA" id="ARBA00023010"/>
    </source>
</evidence>
<dbReference type="PRINTS" id="PR01506">
    <property type="entry name" value="TATBPROTEIN"/>
</dbReference>
<protein>
    <recommendedName>
        <fullName evidence="9">Sec-independent protein translocase protein TatB</fullName>
    </recommendedName>
</protein>
<comment type="subunit">
    <text evidence="9">The Tat system comprises two distinct complexes: a TatABC complex, containing multiple copies of TatA, TatB and TatC subunits, and a separate TatA complex, containing only TatA subunits. Substrates initially bind to the TatABC complex, which probably triggers association of the separate TatA complex to form the active translocon.</text>
</comment>
<dbReference type="InterPro" id="IPR003369">
    <property type="entry name" value="TatA/B/E"/>
</dbReference>
<feature type="region of interest" description="Disordered" evidence="10">
    <location>
        <begin position="88"/>
        <end position="126"/>
    </location>
</feature>
<evidence type="ECO:0000256" key="3">
    <source>
        <dbReference type="ARBA" id="ARBA00022475"/>
    </source>
</evidence>
<keyword evidence="12" id="KW-1185">Reference proteome</keyword>
<evidence type="ECO:0000256" key="4">
    <source>
        <dbReference type="ARBA" id="ARBA00022692"/>
    </source>
</evidence>
<dbReference type="Pfam" id="PF02416">
    <property type="entry name" value="TatA_B_E"/>
    <property type="match status" value="1"/>
</dbReference>
<evidence type="ECO:0000256" key="5">
    <source>
        <dbReference type="ARBA" id="ARBA00022927"/>
    </source>
</evidence>
<proteinExistence type="inferred from homology"/>
<keyword evidence="3 9" id="KW-1003">Cell membrane</keyword>
<organism evidence="11 12">
    <name type="scientific">Citricoccus nitrophenolicus</name>
    <dbReference type="NCBI Taxonomy" id="863575"/>
    <lineage>
        <taxon>Bacteria</taxon>
        <taxon>Bacillati</taxon>
        <taxon>Actinomycetota</taxon>
        <taxon>Actinomycetes</taxon>
        <taxon>Micrococcales</taxon>
        <taxon>Micrococcaceae</taxon>
        <taxon>Citricoccus</taxon>
    </lineage>
</organism>
<evidence type="ECO:0000256" key="8">
    <source>
        <dbReference type="ARBA" id="ARBA00023136"/>
    </source>
</evidence>
<evidence type="ECO:0000256" key="9">
    <source>
        <dbReference type="HAMAP-Rule" id="MF_00237"/>
    </source>
</evidence>
<dbReference type="EMBL" id="JBDXMX010000003">
    <property type="protein sequence ID" value="MEO9247992.1"/>
    <property type="molecule type" value="Genomic_DNA"/>
</dbReference>
<dbReference type="InterPro" id="IPR018448">
    <property type="entry name" value="TatB"/>
</dbReference>
<evidence type="ECO:0000313" key="11">
    <source>
        <dbReference type="EMBL" id="MEO9247992.1"/>
    </source>
</evidence>
<evidence type="ECO:0000256" key="10">
    <source>
        <dbReference type="SAM" id="MobiDB-lite"/>
    </source>
</evidence>
<keyword evidence="2 9" id="KW-0813">Transport</keyword>
<evidence type="ECO:0000313" key="12">
    <source>
        <dbReference type="Proteomes" id="UP001484097"/>
    </source>
</evidence>
<keyword evidence="8 9" id="KW-0472">Membrane</keyword>
<sequence length="218" mass="22718">MTFGINGAELIILILLAVLVLGPEKLPEYARKLTEWIRNLRRMAEGAKSQFKDETGTDFDEIDWKKYDPRQYDPRRIIRDALAEPVDGDTQGAAAASVSDSSSSRSSSSSASSARGGLRRDLEAARSERDALREDLKDLDPRSLLFGASPRRPRGQAGASSAAASTAAATAAAATSAGAAADADAQAPEPTTAAPEATEPATAGAASIDPAPFDADAT</sequence>
<evidence type="ECO:0000256" key="2">
    <source>
        <dbReference type="ARBA" id="ARBA00022448"/>
    </source>
</evidence>
<dbReference type="HAMAP" id="MF_00237">
    <property type="entry name" value="TatB"/>
    <property type="match status" value="1"/>
</dbReference>
<reference evidence="11 12" key="1">
    <citation type="submission" date="2024-05" db="EMBL/GenBank/DDBJ databases">
        <authorList>
            <person name="Yi C."/>
        </authorList>
    </citation>
    <scope>NUCLEOTIDE SEQUENCE [LARGE SCALE GENOMIC DNA]</scope>
    <source>
        <strain evidence="11 12">XS13</strain>
    </source>
</reference>
<comment type="subcellular location">
    <subcellularLocation>
        <location evidence="9">Cell membrane</location>
        <topology evidence="9">Single-pass membrane protein</topology>
    </subcellularLocation>
    <subcellularLocation>
        <location evidence="1">Membrane</location>
        <topology evidence="1">Single-pass membrane protein</topology>
    </subcellularLocation>
</comment>
<name>A0ABV0IKE9_9MICC</name>
<keyword evidence="5 9" id="KW-0653">Protein transport</keyword>
<accession>A0ABV0IKE9</accession>
<dbReference type="Proteomes" id="UP001484097">
    <property type="component" value="Unassembled WGS sequence"/>
</dbReference>
<keyword evidence="6 9" id="KW-1133">Transmembrane helix</keyword>
<comment type="caution">
    <text evidence="11">The sequence shown here is derived from an EMBL/GenBank/DDBJ whole genome shotgun (WGS) entry which is preliminary data.</text>
</comment>
<gene>
    <name evidence="9" type="primary">tatB</name>
    <name evidence="11" type="ORF">ABDK96_09890</name>
</gene>
<evidence type="ECO:0000256" key="6">
    <source>
        <dbReference type="ARBA" id="ARBA00022989"/>
    </source>
</evidence>
<dbReference type="Gene3D" id="1.20.5.3310">
    <property type="match status" value="1"/>
</dbReference>